<evidence type="ECO:0000313" key="2">
    <source>
        <dbReference type="Proteomes" id="UP001319200"/>
    </source>
</evidence>
<dbReference type="EMBL" id="JAHESF010000005">
    <property type="protein sequence ID" value="MBT1696477.1"/>
    <property type="molecule type" value="Genomic_DNA"/>
</dbReference>
<keyword evidence="2" id="KW-1185">Reference proteome</keyword>
<proteinExistence type="predicted"/>
<dbReference type="Proteomes" id="UP001319200">
    <property type="component" value="Unassembled WGS sequence"/>
</dbReference>
<evidence type="ECO:0000313" key="1">
    <source>
        <dbReference type="EMBL" id="MBT1696477.1"/>
    </source>
</evidence>
<protein>
    <submittedName>
        <fullName evidence="1">Uncharacterized protein</fullName>
    </submittedName>
</protein>
<reference evidence="1 2" key="1">
    <citation type="submission" date="2021-05" db="EMBL/GenBank/DDBJ databases">
        <title>A Polyphasic approach of four new species of the genus Ohtaekwangia: Ohtaekwangia histidinii sp. nov., Ohtaekwangia cretensis sp. nov., Ohtaekwangia indiensis sp. nov., Ohtaekwangia reichenbachii sp. nov. from diverse environment.</title>
        <authorList>
            <person name="Octaviana S."/>
        </authorList>
    </citation>
    <scope>NUCLEOTIDE SEQUENCE [LARGE SCALE GENOMIC DNA]</scope>
    <source>
        <strain evidence="1 2">PWU4</strain>
    </source>
</reference>
<accession>A0AAP2DK54</accession>
<dbReference type="AlphaFoldDB" id="A0AAP2DK54"/>
<comment type="caution">
    <text evidence="1">The sequence shown here is derived from an EMBL/GenBank/DDBJ whole genome shotgun (WGS) entry which is preliminary data.</text>
</comment>
<organism evidence="1 2">
    <name type="scientific">Chryseosolibacter histidini</name>
    <dbReference type="NCBI Taxonomy" id="2782349"/>
    <lineage>
        <taxon>Bacteria</taxon>
        <taxon>Pseudomonadati</taxon>
        <taxon>Bacteroidota</taxon>
        <taxon>Cytophagia</taxon>
        <taxon>Cytophagales</taxon>
        <taxon>Chryseotaleaceae</taxon>
        <taxon>Chryseosolibacter</taxon>
    </lineage>
</organism>
<dbReference type="RefSeq" id="WP_254161761.1">
    <property type="nucleotide sequence ID" value="NZ_JAHESF010000005.1"/>
</dbReference>
<sequence>MKRAVSILLLLVFLFNVGGYYIVFWGLRAHADQALTEKLDAGLYAEAETVELKIPVTLPYPLQQRGYERVDGKFEYKGEHYKLVKQKHAHDTLYVICIRDSQQKKLVKTMNEYAKMTNDLPSSTDNTLHLFGKFLKDFEPVATAALLHQQGWSKELPLTLKIFFLPHHSNVIPSPPPEA</sequence>
<name>A0AAP2DK54_9BACT</name>
<gene>
    <name evidence="1" type="ORF">KK083_06300</name>
</gene>